<feature type="transmembrane region" description="Helical" evidence="1">
    <location>
        <begin position="117"/>
        <end position="135"/>
    </location>
</feature>
<feature type="transmembrane region" description="Helical" evidence="1">
    <location>
        <begin position="88"/>
        <end position="111"/>
    </location>
</feature>
<sequence length="401" mass="43412">MHILHPALVCSLAFGSALLASAGCGGYVRPHDVVQSFLVIGLATGLQYANSLGAAGSLLMHPETGKAARGSEQLSFTAFVLRSSCYDVISFTGVLVYALLVSSVAFVLLLVSNSSEVYGAIGIAAFTPFRLRLADFDPEAYVDGQNATAAAVVFVLTMCLAVIVLLNMLTALTIYTWTLQQGERAVLGVRRGAQLLNEFEARMSSKASARAGRREGGRVSGGWVSDAVRNRRADWFAKWQHVVNEAPTDEGADRTVAALQLQVTVQGRTRMINAYPTTTAAQLEHMVVERVGINGFRLYFRGRPLHGSTALSNYGLTSGATIELKERWRGGGCSQSKSSTVGVQELIPAEAETERTYHITHFRAMAGDAARALFFKKFHAKLEELHQPGIVLDEEEYNAYT</sequence>
<evidence type="ECO:0000256" key="2">
    <source>
        <dbReference type="SAM" id="SignalP"/>
    </source>
</evidence>
<keyword evidence="1" id="KW-0472">Membrane</keyword>
<keyword evidence="5" id="KW-1185">Reference proteome</keyword>
<feature type="chain" id="PRO_5044245732" description="Ubiquitin-like domain-containing protein" evidence="2">
    <location>
        <begin position="23"/>
        <end position="401"/>
    </location>
</feature>
<protein>
    <recommendedName>
        <fullName evidence="3">Ubiquitin-like domain-containing protein</fullName>
    </recommendedName>
</protein>
<evidence type="ECO:0000313" key="5">
    <source>
        <dbReference type="Proteomes" id="UP001515480"/>
    </source>
</evidence>
<evidence type="ECO:0000256" key="1">
    <source>
        <dbReference type="SAM" id="Phobius"/>
    </source>
</evidence>
<dbReference type="EMBL" id="JBGBPQ010000009">
    <property type="protein sequence ID" value="KAL1520202.1"/>
    <property type="molecule type" value="Genomic_DNA"/>
</dbReference>
<evidence type="ECO:0000313" key="4">
    <source>
        <dbReference type="EMBL" id="KAL1520202.1"/>
    </source>
</evidence>
<comment type="caution">
    <text evidence="4">The sequence shown here is derived from an EMBL/GenBank/DDBJ whole genome shotgun (WGS) entry which is preliminary data.</text>
</comment>
<gene>
    <name evidence="4" type="ORF">AB1Y20_023672</name>
</gene>
<dbReference type="PROSITE" id="PS50053">
    <property type="entry name" value="UBIQUITIN_2"/>
    <property type="match status" value="1"/>
</dbReference>
<name>A0AB34JGI6_PRYPA</name>
<feature type="signal peptide" evidence="2">
    <location>
        <begin position="1"/>
        <end position="22"/>
    </location>
</feature>
<feature type="transmembrane region" description="Helical" evidence="1">
    <location>
        <begin position="147"/>
        <end position="177"/>
    </location>
</feature>
<feature type="domain" description="Ubiquitin-like" evidence="3">
    <location>
        <begin position="261"/>
        <end position="331"/>
    </location>
</feature>
<dbReference type="AlphaFoldDB" id="A0AB34JGI6"/>
<keyword evidence="2" id="KW-0732">Signal</keyword>
<dbReference type="Gene3D" id="3.10.20.90">
    <property type="entry name" value="Phosphatidylinositol 3-kinase Catalytic Subunit, Chain A, domain 1"/>
    <property type="match status" value="1"/>
</dbReference>
<organism evidence="4 5">
    <name type="scientific">Prymnesium parvum</name>
    <name type="common">Toxic golden alga</name>
    <dbReference type="NCBI Taxonomy" id="97485"/>
    <lineage>
        <taxon>Eukaryota</taxon>
        <taxon>Haptista</taxon>
        <taxon>Haptophyta</taxon>
        <taxon>Prymnesiophyceae</taxon>
        <taxon>Prymnesiales</taxon>
        <taxon>Prymnesiaceae</taxon>
        <taxon>Prymnesium</taxon>
    </lineage>
</organism>
<keyword evidence="1" id="KW-1133">Transmembrane helix</keyword>
<accession>A0AB34JGI6</accession>
<dbReference type="InterPro" id="IPR029071">
    <property type="entry name" value="Ubiquitin-like_domsf"/>
</dbReference>
<dbReference type="SUPFAM" id="SSF54236">
    <property type="entry name" value="Ubiquitin-like"/>
    <property type="match status" value="1"/>
</dbReference>
<evidence type="ECO:0000259" key="3">
    <source>
        <dbReference type="PROSITE" id="PS50053"/>
    </source>
</evidence>
<proteinExistence type="predicted"/>
<dbReference type="InterPro" id="IPR000626">
    <property type="entry name" value="Ubiquitin-like_dom"/>
</dbReference>
<keyword evidence="1" id="KW-0812">Transmembrane</keyword>
<reference evidence="4 5" key="1">
    <citation type="journal article" date="2024" name="Science">
        <title>Giant polyketide synthase enzymes in the biosynthesis of giant marine polyether toxins.</title>
        <authorList>
            <person name="Fallon T.R."/>
            <person name="Shende V.V."/>
            <person name="Wierzbicki I.H."/>
            <person name="Pendleton A.L."/>
            <person name="Watervoot N.F."/>
            <person name="Auber R.P."/>
            <person name="Gonzalez D.J."/>
            <person name="Wisecaver J.H."/>
            <person name="Moore B.S."/>
        </authorList>
    </citation>
    <scope>NUCLEOTIDE SEQUENCE [LARGE SCALE GENOMIC DNA]</scope>
    <source>
        <strain evidence="4 5">12B1</strain>
    </source>
</reference>
<dbReference type="Proteomes" id="UP001515480">
    <property type="component" value="Unassembled WGS sequence"/>
</dbReference>